<protein>
    <submittedName>
        <fullName evidence="1">Uncharacterized protein</fullName>
    </submittedName>
</protein>
<accession>A0A8S3UFJ5</accession>
<dbReference type="Proteomes" id="UP000683360">
    <property type="component" value="Unassembled WGS sequence"/>
</dbReference>
<keyword evidence="2" id="KW-1185">Reference proteome</keyword>
<organism evidence="1 2">
    <name type="scientific">Mytilus edulis</name>
    <name type="common">Blue mussel</name>
    <dbReference type="NCBI Taxonomy" id="6550"/>
    <lineage>
        <taxon>Eukaryota</taxon>
        <taxon>Metazoa</taxon>
        <taxon>Spiralia</taxon>
        <taxon>Lophotrochozoa</taxon>
        <taxon>Mollusca</taxon>
        <taxon>Bivalvia</taxon>
        <taxon>Autobranchia</taxon>
        <taxon>Pteriomorphia</taxon>
        <taxon>Mytilida</taxon>
        <taxon>Mytiloidea</taxon>
        <taxon>Mytilidae</taxon>
        <taxon>Mytilinae</taxon>
        <taxon>Mytilus</taxon>
    </lineage>
</organism>
<reference evidence="1" key="1">
    <citation type="submission" date="2021-03" db="EMBL/GenBank/DDBJ databases">
        <authorList>
            <person name="Bekaert M."/>
        </authorList>
    </citation>
    <scope>NUCLEOTIDE SEQUENCE</scope>
</reference>
<evidence type="ECO:0000313" key="1">
    <source>
        <dbReference type="EMBL" id="CAG2244580.1"/>
    </source>
</evidence>
<dbReference type="OrthoDB" id="10297307at2759"/>
<comment type="caution">
    <text evidence="1">The sequence shown here is derived from an EMBL/GenBank/DDBJ whole genome shotgun (WGS) entry which is preliminary data.</text>
</comment>
<dbReference type="EMBL" id="CAJPWZ010002740">
    <property type="protein sequence ID" value="CAG2244580.1"/>
    <property type="molecule type" value="Genomic_DNA"/>
</dbReference>
<gene>
    <name evidence="1" type="ORF">MEDL_56636</name>
</gene>
<dbReference type="AlphaFoldDB" id="A0A8S3UFJ5"/>
<sequence>MATQRDNYLRINNLFHKIAEPTIDKLMENYLHRTNQSLEKFLNNTNIKHTIMHLYWNDKECCENVKDCTKSKNRPISRDKLDAYYDYGYKINSHCNVHPCLCHIIAKRIMSRDLEMPQLAFLFRQFEILNADILESVDIILKVHTKLKLDYTDQRIRANDFEKMWATLSPNLQKFKDKADRYDKSTKKMYRTDVDHHQSYCYISFTSCCYCLSDYHCSLYFLKEPGQEYGEQTESMKKQTEGNDDNDINPIPMTCFYVLQD</sequence>
<evidence type="ECO:0000313" key="2">
    <source>
        <dbReference type="Proteomes" id="UP000683360"/>
    </source>
</evidence>
<name>A0A8S3UFJ5_MYTED</name>
<proteinExistence type="predicted"/>